<organism evidence="1">
    <name type="scientific">Erysipelothrix rhusiopathiae</name>
    <dbReference type="NCBI Taxonomy" id="1648"/>
    <lineage>
        <taxon>Bacteria</taxon>
        <taxon>Bacillati</taxon>
        <taxon>Bacillota</taxon>
        <taxon>Erysipelotrichia</taxon>
        <taxon>Erysipelotrichales</taxon>
        <taxon>Erysipelotrichaceae</taxon>
        <taxon>Erysipelothrix</taxon>
    </lineage>
</organism>
<name>A0A385XJ93_ERYRH</name>
<evidence type="ECO:0000313" key="1">
    <source>
        <dbReference type="EMBL" id="AYC07660.1"/>
    </source>
</evidence>
<dbReference type="EMBL" id="MG812141">
    <property type="protein sequence ID" value="AYC07660.1"/>
    <property type="molecule type" value="Genomic_DNA"/>
</dbReference>
<protein>
    <submittedName>
        <fullName evidence="1">TrsK-like protein</fullName>
    </submittedName>
</protein>
<gene>
    <name evidence="1" type="ORF">Er0106_011</name>
</gene>
<dbReference type="AlphaFoldDB" id="A0A385XJ93"/>
<reference evidence="1" key="1">
    <citation type="submission" date="2018-01" db="EMBL/GenBank/DDBJ databases">
        <title>Erysipelothrix rhusiopathiae strain carries a novel prophage that harbors mef(A) and msr(D) genes.</title>
        <authorList>
            <person name="Li Y."/>
            <person name="Zhang A."/>
        </authorList>
    </citation>
    <scope>NUCLEOTIDE SEQUENCE</scope>
    <source>
        <strain evidence="1">ZJ</strain>
    </source>
</reference>
<sequence length="67" mass="7562">MSEDELELDKIGDRKTALFVIISDTDDTFNFVVSIMYSQLFNLLCDKADDVMVETSSSLGVYLMSLQ</sequence>
<proteinExistence type="predicted"/>
<accession>A0A385XJ93</accession>